<dbReference type="Proteomes" id="UP000198518">
    <property type="component" value="Unassembled WGS sequence"/>
</dbReference>
<sequence length="66" mass="7240">MSGHPPDAEAMVEPCSNCDRETPHSVTVELRTESDGAANPSFSREPYRVTECRRCGEALAQRMSDA</sequence>
<accession>A0A1I0QFX1</accession>
<dbReference type="STRING" id="355548.SAMN04487945_2572"/>
<evidence type="ECO:0000313" key="4">
    <source>
        <dbReference type="Proteomes" id="UP000198518"/>
    </source>
</evidence>
<name>A0A1I0QFX1_9EURY</name>
<proteinExistence type="predicted"/>
<protein>
    <recommendedName>
        <fullName evidence="2">DUF7835 domain-containing protein</fullName>
    </recommendedName>
</protein>
<evidence type="ECO:0000313" key="3">
    <source>
        <dbReference type="EMBL" id="SEW25952.1"/>
    </source>
</evidence>
<feature type="domain" description="DUF7835" evidence="2">
    <location>
        <begin position="1"/>
        <end position="66"/>
    </location>
</feature>
<reference evidence="3 4" key="1">
    <citation type="submission" date="2016-10" db="EMBL/GenBank/DDBJ databases">
        <authorList>
            <person name="de Groot N.N."/>
        </authorList>
    </citation>
    <scope>NUCLEOTIDE SEQUENCE [LARGE SCALE GENOMIC DNA]</scope>
    <source>
        <strain evidence="3 4">CGMCC 1.5337</strain>
    </source>
</reference>
<evidence type="ECO:0000256" key="1">
    <source>
        <dbReference type="SAM" id="MobiDB-lite"/>
    </source>
</evidence>
<dbReference type="OrthoDB" id="297362at2157"/>
<dbReference type="RefSeq" id="WP_089669874.1">
    <property type="nucleotide sequence ID" value="NZ_FOJA01000001.1"/>
</dbReference>
<organism evidence="3 4">
    <name type="scientific">Halobacterium jilantaiense</name>
    <dbReference type="NCBI Taxonomy" id="355548"/>
    <lineage>
        <taxon>Archaea</taxon>
        <taxon>Methanobacteriati</taxon>
        <taxon>Methanobacteriota</taxon>
        <taxon>Stenosarchaea group</taxon>
        <taxon>Halobacteria</taxon>
        <taxon>Halobacteriales</taxon>
        <taxon>Halobacteriaceae</taxon>
        <taxon>Halobacterium</taxon>
    </lineage>
</organism>
<dbReference type="Pfam" id="PF25205">
    <property type="entry name" value="DUF7835"/>
    <property type="match status" value="1"/>
</dbReference>
<feature type="region of interest" description="Disordered" evidence="1">
    <location>
        <begin position="1"/>
        <end position="43"/>
    </location>
</feature>
<dbReference type="AlphaFoldDB" id="A0A1I0QFX1"/>
<keyword evidence="4" id="KW-1185">Reference proteome</keyword>
<gene>
    <name evidence="3" type="ORF">SAMN04487945_2572</name>
</gene>
<evidence type="ECO:0000259" key="2">
    <source>
        <dbReference type="Pfam" id="PF25205"/>
    </source>
</evidence>
<dbReference type="InterPro" id="IPR057157">
    <property type="entry name" value="DUF7835"/>
</dbReference>
<dbReference type="EMBL" id="FOJA01000001">
    <property type="protein sequence ID" value="SEW25952.1"/>
    <property type="molecule type" value="Genomic_DNA"/>
</dbReference>